<dbReference type="SUPFAM" id="SSF46689">
    <property type="entry name" value="Homeodomain-like"/>
    <property type="match status" value="1"/>
</dbReference>
<dbReference type="InterPro" id="IPR018060">
    <property type="entry name" value="HTH_AraC"/>
</dbReference>
<feature type="domain" description="HTH araC/xylS-type" evidence="5">
    <location>
        <begin position="653"/>
        <end position="751"/>
    </location>
</feature>
<dbReference type="Gene3D" id="1.10.10.60">
    <property type="entry name" value="Homeodomain-like"/>
    <property type="match status" value="2"/>
</dbReference>
<dbReference type="GO" id="GO:0043565">
    <property type="term" value="F:sequence-specific DNA binding"/>
    <property type="evidence" value="ECO:0007669"/>
    <property type="project" value="InterPro"/>
</dbReference>
<evidence type="ECO:0000313" key="7">
    <source>
        <dbReference type="Proteomes" id="UP000678895"/>
    </source>
</evidence>
<proteinExistence type="predicted"/>
<dbReference type="PROSITE" id="PS00041">
    <property type="entry name" value="HTH_ARAC_FAMILY_1"/>
    <property type="match status" value="1"/>
</dbReference>
<dbReference type="GO" id="GO:0003700">
    <property type="term" value="F:DNA-binding transcription factor activity"/>
    <property type="evidence" value="ECO:0007669"/>
    <property type="project" value="InterPro"/>
</dbReference>
<dbReference type="InterPro" id="IPR020449">
    <property type="entry name" value="Tscrpt_reg_AraC-type_HTH"/>
</dbReference>
<comment type="caution">
    <text evidence="6">The sequence shown here is derived from an EMBL/GenBank/DDBJ whole genome shotgun (WGS) entry which is preliminary data.</text>
</comment>
<reference evidence="6" key="1">
    <citation type="submission" date="2021-03" db="EMBL/GenBank/DDBJ databases">
        <title>Antimicrobial resistance genes in bacteria isolated from Japanese honey, and their potential for conferring macrolide and lincosamide resistance in the American foulbrood pathogen Paenibacillus larvae.</title>
        <authorList>
            <person name="Okamoto M."/>
            <person name="Kumagai M."/>
            <person name="Kanamori H."/>
            <person name="Takamatsu D."/>
        </authorList>
    </citation>
    <scope>NUCLEOTIDE SEQUENCE</scope>
    <source>
        <strain evidence="6">J41TS4</strain>
    </source>
</reference>
<keyword evidence="7" id="KW-1185">Reference proteome</keyword>
<evidence type="ECO:0000256" key="2">
    <source>
        <dbReference type="ARBA" id="ARBA00023125"/>
    </source>
</evidence>
<protein>
    <recommendedName>
        <fullName evidence="5">HTH araC/xylS-type domain-containing protein</fullName>
    </recommendedName>
</protein>
<dbReference type="PRINTS" id="PR00032">
    <property type="entry name" value="HTHARAC"/>
</dbReference>
<name>A0A919Y290_9BACL</name>
<dbReference type="RefSeq" id="WP_301624814.1">
    <property type="nucleotide sequence ID" value="NZ_BORS01000002.1"/>
</dbReference>
<dbReference type="SMART" id="SM00342">
    <property type="entry name" value="HTH_ARAC"/>
    <property type="match status" value="1"/>
</dbReference>
<evidence type="ECO:0000256" key="4">
    <source>
        <dbReference type="SAM" id="Phobius"/>
    </source>
</evidence>
<evidence type="ECO:0000259" key="5">
    <source>
        <dbReference type="PROSITE" id="PS01124"/>
    </source>
</evidence>
<evidence type="ECO:0000313" key="6">
    <source>
        <dbReference type="EMBL" id="GIO40867.1"/>
    </source>
</evidence>
<evidence type="ECO:0000256" key="1">
    <source>
        <dbReference type="ARBA" id="ARBA00023015"/>
    </source>
</evidence>
<evidence type="ECO:0000256" key="3">
    <source>
        <dbReference type="ARBA" id="ARBA00023163"/>
    </source>
</evidence>
<keyword evidence="4" id="KW-1133">Transmembrane helix</keyword>
<keyword evidence="4" id="KW-0812">Transmembrane</keyword>
<feature type="transmembrane region" description="Helical" evidence="4">
    <location>
        <begin position="297"/>
        <end position="319"/>
    </location>
</feature>
<dbReference type="AlphaFoldDB" id="A0A919Y290"/>
<feature type="transmembrane region" description="Helical" evidence="4">
    <location>
        <begin position="6"/>
        <end position="28"/>
    </location>
</feature>
<keyword evidence="4" id="KW-0472">Membrane</keyword>
<dbReference type="PANTHER" id="PTHR43280:SF28">
    <property type="entry name" value="HTH-TYPE TRANSCRIPTIONAL ACTIVATOR RHAS"/>
    <property type="match status" value="1"/>
</dbReference>
<dbReference type="InterPro" id="IPR009057">
    <property type="entry name" value="Homeodomain-like_sf"/>
</dbReference>
<dbReference type="Gene3D" id="3.30.450.20">
    <property type="entry name" value="PAS domain"/>
    <property type="match status" value="1"/>
</dbReference>
<sequence>MKRIPMLLQLALILFCVMAIPLSILTWYSGAQILRNSELEIAESALAGLNANRKLNENALNNLAQDAVRLSSTHIYDRIRNFETYAELGENYGNMSSALTVLNELVNLNHRVDGVYSTYFYLEGANYVISTDKGITTLDRYEPIDWIEQALIGRIGIGGIWVPRELSSGTNVISYVLPLNRLSTTTRGMIVVNLRESQIESYLRSSEPGEHGFVLMRRDGTIISHDDKGLLLTNGRELPFVGEILDQGIKQGYAFHEQNDKRLLYAWSFSERYRWWNVSMSSMDELMSQTRAMQRSILLLTVVIFFVGTLLSVLLATWLSKPVRRLVHSVRARGNLGISGRNELAFLDAAFRRMQEEEEGLHLLLRQRERDTRSLAIHNLLKGEVPEQAVSMFPEPHCLIAIVSIDQYRNYVRQANSETRSYHRYLFNAQCEGLFPEGIHAYSVYQGEGYFAMVINYGEEEAGRNGEGIHAALAAVRTMADHIFGHTVTIGVSSPSALNGSIPDRAAEAMEMIKYRMIEGSRGIIFWREATEHSSRKYVYPSLSERRILNFLNAADSDSIYKELGVIRQEILSAEYISYDNIMYIYNQLLSVTIKHLRENNINTERIFTGRGNMYSAIASLDTLDELEEYMRGFFGEIIQYLTRNQGEAGHGERIVRYLEQHYCEEIVFENMAKEIGISYSYMRRIVYELTGKSLIDYINQLRIEKAKQLLLETPLTIAQIASEVGYYNVQSFNRFFRKYEGMAPSSYRSAKTNTS</sequence>
<dbReference type="InterPro" id="IPR018062">
    <property type="entry name" value="HTH_AraC-typ_CS"/>
</dbReference>
<keyword evidence="1" id="KW-0805">Transcription regulation</keyword>
<dbReference type="Proteomes" id="UP000678895">
    <property type="component" value="Unassembled WGS sequence"/>
</dbReference>
<dbReference type="EMBL" id="BORS01000002">
    <property type="protein sequence ID" value="GIO40867.1"/>
    <property type="molecule type" value="Genomic_DNA"/>
</dbReference>
<dbReference type="Pfam" id="PF12833">
    <property type="entry name" value="HTH_18"/>
    <property type="match status" value="1"/>
</dbReference>
<dbReference type="PANTHER" id="PTHR43280">
    <property type="entry name" value="ARAC-FAMILY TRANSCRIPTIONAL REGULATOR"/>
    <property type="match status" value="1"/>
</dbReference>
<organism evidence="6 7">
    <name type="scientific">Paenibacillus apis</name>
    <dbReference type="NCBI Taxonomy" id="1792174"/>
    <lineage>
        <taxon>Bacteria</taxon>
        <taxon>Bacillati</taxon>
        <taxon>Bacillota</taxon>
        <taxon>Bacilli</taxon>
        <taxon>Bacillales</taxon>
        <taxon>Paenibacillaceae</taxon>
        <taxon>Paenibacillus</taxon>
    </lineage>
</organism>
<dbReference type="PROSITE" id="PS01124">
    <property type="entry name" value="HTH_ARAC_FAMILY_2"/>
    <property type="match status" value="1"/>
</dbReference>
<accession>A0A919Y290</accession>
<gene>
    <name evidence="6" type="ORF">J41TS4_06250</name>
</gene>
<keyword evidence="2" id="KW-0238">DNA-binding</keyword>
<keyword evidence="3" id="KW-0804">Transcription</keyword>